<keyword evidence="3" id="KW-1185">Reference proteome</keyword>
<dbReference type="KEGG" id="nre:BES08_14510"/>
<gene>
    <name evidence="2" type="ORF">BES08_14510</name>
</gene>
<protein>
    <recommendedName>
        <fullName evidence="1">PD-(D/E)XK endonuclease-like domain-containing protein</fullName>
    </recommendedName>
</protein>
<proteinExistence type="predicted"/>
<evidence type="ECO:0000259" key="1">
    <source>
        <dbReference type="Pfam" id="PF12705"/>
    </source>
</evidence>
<dbReference type="InterPro" id="IPR011604">
    <property type="entry name" value="PDDEXK-like_dom_sf"/>
</dbReference>
<name>A0A1D8A6U9_9SPHN</name>
<dbReference type="InterPro" id="IPR038726">
    <property type="entry name" value="PDDEXK_AddAB-type"/>
</dbReference>
<dbReference type="Gene3D" id="3.90.320.10">
    <property type="match status" value="1"/>
</dbReference>
<evidence type="ECO:0000313" key="2">
    <source>
        <dbReference type="EMBL" id="AOR77834.1"/>
    </source>
</evidence>
<dbReference type="Pfam" id="PF12705">
    <property type="entry name" value="PDDEXK_1"/>
    <property type="match status" value="1"/>
</dbReference>
<dbReference type="OrthoDB" id="5401254at2"/>
<dbReference type="Proteomes" id="UP000094626">
    <property type="component" value="Chromosome"/>
</dbReference>
<dbReference type="RefSeq" id="WP_069708741.1">
    <property type="nucleotide sequence ID" value="NZ_CP017075.1"/>
</dbReference>
<sequence>MHYPFLVIDPRSGLQYRLTDTGLAELSLAPIPPEWSPGRAISEVPDPVWADSLANAPVETISAVTTALEDLVLATPDLRVPVVDHLSDSRAKRHLSALIGLWRTLGDGLPEGLAPLRHVLNLSNGRFLDPVPVVEGSIDPLAPAAMQTLYARLKEEFGSVPASPRLRAAALGSRLHALQGGVTAQQLEAAPLDGSLAFFGLRDPAAAADFSAARARALIDDGLPAREISVLTAGDPRQIARAFAAQGVPLSGLPAALPQRDIIGETALHLTLAKRPPTPAMVLASLALSPLMPWSAQTGRDLSESLMGGDFRGAILTATPAHKELWDDIRASASSLAQLRFLLDRICDQLAQGDQVRARLPVPPGEGAPDWEAILRGIQVMPHTSAEPDRNLEGVSLWAAHESPWRSCRHLIVTDFTDGLYPTRPRANPLFLDSEIAALREATGLALRGRAEGLAQGLSLFDQQLQAVTDSITFLVPWRDLSGGRLQPSAGLSLVARAISGVEDASDLITDLSRLSPGDWPVAHHHLPPLAEALELPEALDFAGQDLLSLRRKDDGTAKPQSPSRLETLLVSPLAWLLGEVGAEDMSWSAEELDVMAKGNIAHDVFEHVFLKDLSIPDPDTLAAAVPEAYERALIRHAGYLRSPSWEMERRGLEREIMAAALRWRDHLLALKAKIIGNEIWLAGEAHGISLHGKADAIIELPDGALLIVDHKKSSTSGRRKRMEAGWDLQAGLYRDMIARPHRREGDGMDPLIGRKVAVAYHLMNDGGLLTSGLPLTDGSPARDMGDAVNEGAVEKLAERLEELGAGRVVLNTSEDEAFFKKEAGFTPYALTDGSAFVTAFIRQIEEE</sequence>
<dbReference type="SUPFAM" id="SSF52540">
    <property type="entry name" value="P-loop containing nucleoside triphosphate hydrolases"/>
    <property type="match status" value="1"/>
</dbReference>
<evidence type="ECO:0000313" key="3">
    <source>
        <dbReference type="Proteomes" id="UP000094626"/>
    </source>
</evidence>
<dbReference type="AlphaFoldDB" id="A0A1D8A6U9"/>
<accession>A0A1D8A6U9</accession>
<organism evidence="2 3">
    <name type="scientific">Novosphingobium resinovorum</name>
    <dbReference type="NCBI Taxonomy" id="158500"/>
    <lineage>
        <taxon>Bacteria</taxon>
        <taxon>Pseudomonadati</taxon>
        <taxon>Pseudomonadota</taxon>
        <taxon>Alphaproteobacteria</taxon>
        <taxon>Sphingomonadales</taxon>
        <taxon>Sphingomonadaceae</taxon>
        <taxon>Novosphingobium</taxon>
    </lineage>
</organism>
<dbReference type="EMBL" id="CP017075">
    <property type="protein sequence ID" value="AOR77834.1"/>
    <property type="molecule type" value="Genomic_DNA"/>
</dbReference>
<feature type="domain" description="PD-(D/E)XK endonuclease-like" evidence="1">
    <location>
        <begin position="562"/>
        <end position="778"/>
    </location>
</feature>
<dbReference type="InterPro" id="IPR027417">
    <property type="entry name" value="P-loop_NTPase"/>
</dbReference>
<reference evidence="3" key="1">
    <citation type="journal article" date="2017" name="J. Biotechnol.">
        <title>Complete genome sequence of Novosphingobium resinovorum SA1, a versatile xenobiotic-degrading bacterium capable of utilizing sulfanilic acid.</title>
        <authorList>
            <person name="Hegedus B."/>
            <person name="Kos P.B."/>
            <person name="Balint B."/>
            <person name="Maroti G."/>
            <person name="Gan H.M."/>
            <person name="Perei K."/>
            <person name="Rakhely G."/>
        </authorList>
    </citation>
    <scope>NUCLEOTIDE SEQUENCE [LARGE SCALE GENOMIC DNA]</scope>
    <source>
        <strain evidence="3">SA1</strain>
    </source>
</reference>